<dbReference type="InterPro" id="IPR023214">
    <property type="entry name" value="HAD_sf"/>
</dbReference>
<dbReference type="GO" id="GO:0005829">
    <property type="term" value="C:cytosol"/>
    <property type="evidence" value="ECO:0007669"/>
    <property type="project" value="TreeGrafter"/>
</dbReference>
<evidence type="ECO:0000313" key="2">
    <source>
        <dbReference type="EMBL" id="PWZ73560.1"/>
    </source>
</evidence>
<gene>
    <name evidence="2" type="ORF">DD902_10340</name>
    <name evidence="1" type="ORF">EGV54_00560</name>
    <name evidence="3" type="ORF">JGZ15_06940</name>
</gene>
<dbReference type="CDD" id="cd07516">
    <property type="entry name" value="HAD_Pase"/>
    <property type="match status" value="1"/>
</dbReference>
<dbReference type="Gene3D" id="3.40.50.1000">
    <property type="entry name" value="HAD superfamily/HAD-like"/>
    <property type="match status" value="1"/>
</dbReference>
<sequence>MKPDLVVMDMDDTLMTSENRVSDKTKAYLLLLQKNGVKIALASGRPTAGMLPTAKSLKMDEFGSYIMSYNGAQTIELSNEEVVSKKVIEKAEFDKIVDFCREHELFVLTYHDDTIIYEGEHEYMNIESELTGLPMKKVDDIKDYIQDAVPKVMGVDYEEHIAELIKKMDGEFDNEVDMTTSKPFFLEFMSKGVSKGEAIKKLAERLDLDVNQMVAFGDSANDIEMFKVVGKAVAMNNASDEVKSYADMVTKSHDEDGIPYALDQILS</sequence>
<dbReference type="PANTHER" id="PTHR10000:SF8">
    <property type="entry name" value="HAD SUPERFAMILY HYDROLASE-LIKE, TYPE 3"/>
    <property type="match status" value="1"/>
</dbReference>
<dbReference type="Proteomes" id="UP000595859">
    <property type="component" value="Chromosome"/>
</dbReference>
<dbReference type="SFLD" id="SFLDS00003">
    <property type="entry name" value="Haloacid_Dehalogenase"/>
    <property type="match status" value="1"/>
</dbReference>
<dbReference type="PANTHER" id="PTHR10000">
    <property type="entry name" value="PHOSPHOSERINE PHOSPHATASE"/>
    <property type="match status" value="1"/>
</dbReference>
<dbReference type="EMBL" id="QEIT01000063">
    <property type="protein sequence ID" value="PWZ73560.1"/>
    <property type="molecule type" value="Genomic_DNA"/>
</dbReference>
<keyword evidence="6" id="KW-1185">Reference proteome</keyword>
<dbReference type="InterPro" id="IPR000150">
    <property type="entry name" value="Cof"/>
</dbReference>
<dbReference type="SFLD" id="SFLDG01140">
    <property type="entry name" value="C2.B:_Phosphomannomutase_and_P"/>
    <property type="match status" value="1"/>
</dbReference>
<reference evidence="1 6" key="2">
    <citation type="submission" date="2018-11" db="EMBL/GenBank/DDBJ databases">
        <authorList>
            <consortium name="Veterinary Laboratory Investigation and Response Network"/>
        </authorList>
    </citation>
    <scope>NUCLEOTIDE SEQUENCE [LARGE SCALE GENOMIC DNA]</scope>
    <source>
        <strain evidence="1 6">SPSE-18-VL-LA-PA-Ryan-0021</strain>
    </source>
</reference>
<dbReference type="SUPFAM" id="SSF56784">
    <property type="entry name" value="HAD-like"/>
    <property type="match status" value="1"/>
</dbReference>
<dbReference type="AlphaFoldDB" id="A0A166P3Q0"/>
<evidence type="ECO:0000313" key="4">
    <source>
        <dbReference type="Proteomes" id="UP000246800"/>
    </source>
</evidence>
<dbReference type="GO" id="GO:0000287">
    <property type="term" value="F:magnesium ion binding"/>
    <property type="evidence" value="ECO:0007669"/>
    <property type="project" value="TreeGrafter"/>
</dbReference>
<dbReference type="EMBL" id="AAXKXX010000001">
    <property type="protein sequence ID" value="EGQ4383591.1"/>
    <property type="molecule type" value="Genomic_DNA"/>
</dbReference>
<dbReference type="EMBL" id="CP066884">
    <property type="protein sequence ID" value="QQM97270.1"/>
    <property type="molecule type" value="Genomic_DNA"/>
</dbReference>
<evidence type="ECO:0000313" key="1">
    <source>
        <dbReference type="EMBL" id="EGQ4383591.1"/>
    </source>
</evidence>
<evidence type="ECO:0000313" key="6">
    <source>
        <dbReference type="Proteomes" id="UP000600220"/>
    </source>
</evidence>
<dbReference type="NCBIfam" id="TIGR01484">
    <property type="entry name" value="HAD-SF-IIB"/>
    <property type="match status" value="1"/>
</dbReference>
<protein>
    <submittedName>
        <fullName evidence="2">Cof-type HAD-IIB family hydrolase</fullName>
    </submittedName>
</protein>
<reference evidence="3 5" key="3">
    <citation type="submission" date="2020-12" db="EMBL/GenBank/DDBJ databases">
        <title>Whole genome sequencing and de novo assembly of Staphylococcus pseudintermedius: a novel pangenome approach to unravel pathogenesis of canine pyoderma.</title>
        <authorList>
            <person name="Ferrer L."/>
            <person name="Perez D."/>
            <person name="Fonticoba R."/>
            <person name="Vines J."/>
            <person name="Fabregas N."/>
            <person name="Madronero S."/>
            <person name="Meroni G."/>
            <person name="Martino P."/>
            <person name="Martinez S."/>
            <person name="Cusco A."/>
            <person name="Migura L."/>
            <person name="Francino O."/>
        </authorList>
    </citation>
    <scope>NUCLEOTIDE SEQUENCE [LARGE SCALE GENOMIC DNA]</scope>
    <source>
        <strain evidence="3 5">HSP080</strain>
    </source>
</reference>
<dbReference type="Gene3D" id="3.30.1240.10">
    <property type="match status" value="1"/>
</dbReference>
<proteinExistence type="predicted"/>
<reference evidence="2 4" key="1">
    <citation type="journal article" date="2018" name="Vet. Microbiol.">
        <title>Clonal diversity and geographic distribution of methicillin-resistant Staphylococcus pseudintermedius from Australian animals: Discovery of novel sequence types.</title>
        <authorList>
            <person name="Worthing K.A."/>
            <person name="Abraham S."/>
            <person name="Coombs G.W."/>
            <person name="Pang S."/>
            <person name="Saputra S."/>
            <person name="Jordan D."/>
            <person name="Trott D.J."/>
            <person name="Norris J.M."/>
        </authorList>
    </citation>
    <scope>NUCLEOTIDE SEQUENCE [LARGE SCALE GENOMIC DNA]</scope>
    <source>
        <strain evidence="2 4">ST525 1</strain>
    </source>
</reference>
<evidence type="ECO:0000313" key="3">
    <source>
        <dbReference type="EMBL" id="QQM97270.1"/>
    </source>
</evidence>
<accession>A0A166P3Q0</accession>
<keyword evidence="2" id="KW-0378">Hydrolase</keyword>
<dbReference type="Proteomes" id="UP000600220">
    <property type="component" value="Unassembled WGS sequence"/>
</dbReference>
<dbReference type="GO" id="GO:0016791">
    <property type="term" value="F:phosphatase activity"/>
    <property type="evidence" value="ECO:0007669"/>
    <property type="project" value="UniProtKB-ARBA"/>
</dbReference>
<dbReference type="Pfam" id="PF08282">
    <property type="entry name" value="Hydrolase_3"/>
    <property type="match status" value="1"/>
</dbReference>
<dbReference type="OMA" id="IIRHNEM"/>
<dbReference type="eggNOG" id="COG0561">
    <property type="taxonomic scope" value="Bacteria"/>
</dbReference>
<dbReference type="Proteomes" id="UP000246800">
    <property type="component" value="Unassembled WGS sequence"/>
</dbReference>
<name>A0A166P3Q0_STAPS</name>
<dbReference type="NCBIfam" id="TIGR00099">
    <property type="entry name" value="Cof-subfamily"/>
    <property type="match status" value="1"/>
</dbReference>
<dbReference type="RefSeq" id="WP_014613997.1">
    <property type="nucleotide sequence ID" value="NZ_AP019372.1"/>
</dbReference>
<organism evidence="2 4">
    <name type="scientific">Staphylococcus pseudintermedius</name>
    <dbReference type="NCBI Taxonomy" id="283734"/>
    <lineage>
        <taxon>Bacteria</taxon>
        <taxon>Bacillati</taxon>
        <taxon>Bacillota</taxon>
        <taxon>Bacilli</taxon>
        <taxon>Bacillales</taxon>
        <taxon>Staphylococcaceae</taxon>
        <taxon>Staphylococcus</taxon>
        <taxon>Staphylococcus intermedius group</taxon>
    </lineage>
</organism>
<dbReference type="SFLD" id="SFLDG01144">
    <property type="entry name" value="C2.B.4:_PGP_Like"/>
    <property type="match status" value="1"/>
</dbReference>
<evidence type="ECO:0000313" key="5">
    <source>
        <dbReference type="Proteomes" id="UP000595859"/>
    </source>
</evidence>
<dbReference type="InterPro" id="IPR006379">
    <property type="entry name" value="HAD-SF_hydro_IIB"/>
</dbReference>
<dbReference type="InterPro" id="IPR036412">
    <property type="entry name" value="HAD-like_sf"/>
</dbReference>
<dbReference type="GeneID" id="93825115"/>